<feature type="compositionally biased region" description="Low complexity" evidence="1">
    <location>
        <begin position="172"/>
        <end position="189"/>
    </location>
</feature>
<feature type="compositionally biased region" description="Polar residues" evidence="1">
    <location>
        <begin position="129"/>
        <end position="147"/>
    </location>
</feature>
<accession>A0A9P1GS55</accession>
<dbReference type="AlphaFoldDB" id="A0A9P1GS55"/>
<protein>
    <submittedName>
        <fullName evidence="3">Ankyrin-1</fullName>
    </submittedName>
</protein>
<evidence type="ECO:0000313" key="4">
    <source>
        <dbReference type="Proteomes" id="UP001152797"/>
    </source>
</evidence>
<proteinExistence type="predicted"/>
<feature type="region of interest" description="Disordered" evidence="1">
    <location>
        <begin position="47"/>
        <end position="222"/>
    </location>
</feature>
<sequence>MEEWKLDRKNITAGSFKWHADEYYARSSNKPKHMYSPDWLEIETKKHQEKARGGTVTLKVNPLEGPPSPKPQYGFFDSTMQSDGTLRPQSPTAMELGWNNLSGTQPLANTLNKRRPNTALGTMGRSFELQDTSPTSSPKGGRPSTSVPGDRMPRNLSLPEFSRGGILSPTTSPKGSSKLSIPSPKSPFSRRGEELMPSIARAISQPLHETAYAQPSGRRARR</sequence>
<organism evidence="2">
    <name type="scientific">Cladocopium goreaui</name>
    <dbReference type="NCBI Taxonomy" id="2562237"/>
    <lineage>
        <taxon>Eukaryota</taxon>
        <taxon>Sar</taxon>
        <taxon>Alveolata</taxon>
        <taxon>Dinophyceae</taxon>
        <taxon>Suessiales</taxon>
        <taxon>Symbiodiniaceae</taxon>
        <taxon>Cladocopium</taxon>
    </lineage>
</organism>
<feature type="compositionally biased region" description="Polar residues" evidence="1">
    <location>
        <begin position="99"/>
        <end position="111"/>
    </location>
</feature>
<evidence type="ECO:0000313" key="3">
    <source>
        <dbReference type="EMBL" id="CAL4807138.1"/>
    </source>
</evidence>
<reference evidence="2" key="1">
    <citation type="submission" date="2022-10" db="EMBL/GenBank/DDBJ databases">
        <authorList>
            <person name="Chen Y."/>
            <person name="Dougan E. K."/>
            <person name="Chan C."/>
            <person name="Rhodes N."/>
            <person name="Thang M."/>
        </authorList>
    </citation>
    <scope>NUCLEOTIDE SEQUENCE</scope>
</reference>
<comment type="caution">
    <text evidence="2">The sequence shown here is derived from an EMBL/GenBank/DDBJ whole genome shotgun (WGS) entry which is preliminary data.</text>
</comment>
<dbReference type="EMBL" id="CAMXCT030006775">
    <property type="protein sequence ID" value="CAL4807138.1"/>
    <property type="molecule type" value="Genomic_DNA"/>
</dbReference>
<dbReference type="EMBL" id="CAMXCT020006775">
    <property type="protein sequence ID" value="CAL1173201.1"/>
    <property type="molecule type" value="Genomic_DNA"/>
</dbReference>
<reference evidence="3 4" key="2">
    <citation type="submission" date="2024-05" db="EMBL/GenBank/DDBJ databases">
        <authorList>
            <person name="Chen Y."/>
            <person name="Shah S."/>
            <person name="Dougan E. K."/>
            <person name="Thang M."/>
            <person name="Chan C."/>
        </authorList>
    </citation>
    <scope>NUCLEOTIDE SEQUENCE [LARGE SCALE GENOMIC DNA]</scope>
</reference>
<name>A0A9P1GS55_9DINO</name>
<evidence type="ECO:0000313" key="2">
    <source>
        <dbReference type="EMBL" id="CAI4019826.1"/>
    </source>
</evidence>
<dbReference type="Proteomes" id="UP001152797">
    <property type="component" value="Unassembled WGS sequence"/>
</dbReference>
<keyword evidence="4" id="KW-1185">Reference proteome</keyword>
<evidence type="ECO:0000256" key="1">
    <source>
        <dbReference type="SAM" id="MobiDB-lite"/>
    </source>
</evidence>
<dbReference type="EMBL" id="CAMXCT010006775">
    <property type="protein sequence ID" value="CAI4019826.1"/>
    <property type="molecule type" value="Genomic_DNA"/>
</dbReference>
<feature type="compositionally biased region" description="Polar residues" evidence="1">
    <location>
        <begin position="78"/>
        <end position="92"/>
    </location>
</feature>
<gene>
    <name evidence="2" type="ORF">C1SCF055_LOCUS44291</name>
</gene>
<dbReference type="OrthoDB" id="10496571at2759"/>